<dbReference type="InterPro" id="IPR036291">
    <property type="entry name" value="NAD(P)-bd_dom_sf"/>
</dbReference>
<evidence type="ECO:0000313" key="3">
    <source>
        <dbReference type="EMBL" id="KYM79715.1"/>
    </source>
</evidence>
<protein>
    <recommendedName>
        <fullName evidence="5">15-hydroxyprostaglandin dehydrogenase [NAD+]</fullName>
    </recommendedName>
</protein>
<dbReference type="Gene3D" id="3.40.50.720">
    <property type="entry name" value="NAD(P)-binding Rossmann-like Domain"/>
    <property type="match status" value="1"/>
</dbReference>
<name>A0A195B630_9HYME</name>
<proteinExistence type="inferred from homology"/>
<dbReference type="EMBL" id="KQ976587">
    <property type="protein sequence ID" value="KYM79715.1"/>
    <property type="molecule type" value="Genomic_DNA"/>
</dbReference>
<dbReference type="Pfam" id="PF00106">
    <property type="entry name" value="adh_short"/>
    <property type="match status" value="1"/>
</dbReference>
<evidence type="ECO:0008006" key="5">
    <source>
        <dbReference type="Google" id="ProtNLM"/>
    </source>
</evidence>
<evidence type="ECO:0000313" key="4">
    <source>
        <dbReference type="Proteomes" id="UP000078540"/>
    </source>
</evidence>
<evidence type="ECO:0000256" key="2">
    <source>
        <dbReference type="ARBA" id="ARBA00023002"/>
    </source>
</evidence>
<organism evidence="3 4">
    <name type="scientific">Atta colombica</name>
    <dbReference type="NCBI Taxonomy" id="520822"/>
    <lineage>
        <taxon>Eukaryota</taxon>
        <taxon>Metazoa</taxon>
        <taxon>Ecdysozoa</taxon>
        <taxon>Arthropoda</taxon>
        <taxon>Hexapoda</taxon>
        <taxon>Insecta</taxon>
        <taxon>Pterygota</taxon>
        <taxon>Neoptera</taxon>
        <taxon>Endopterygota</taxon>
        <taxon>Hymenoptera</taxon>
        <taxon>Apocrita</taxon>
        <taxon>Aculeata</taxon>
        <taxon>Formicoidea</taxon>
        <taxon>Formicidae</taxon>
        <taxon>Myrmicinae</taxon>
        <taxon>Atta</taxon>
    </lineage>
</organism>
<reference evidence="3 4" key="1">
    <citation type="submission" date="2015-09" db="EMBL/GenBank/DDBJ databases">
        <title>Atta colombica WGS genome.</title>
        <authorList>
            <person name="Nygaard S."/>
            <person name="Hu H."/>
            <person name="Boomsma J."/>
            <person name="Zhang G."/>
        </authorList>
    </citation>
    <scope>NUCLEOTIDE SEQUENCE [LARGE SCALE GENOMIC DNA]</scope>
    <source>
        <strain evidence="3">Treedump-2</strain>
        <tissue evidence="3">Whole body</tissue>
    </source>
</reference>
<dbReference type="PANTHER" id="PTHR44229:SF8">
    <property type="entry name" value="ALCOHOL DEHYDROGENASE-RELATED"/>
    <property type="match status" value="1"/>
</dbReference>
<evidence type="ECO:0000256" key="1">
    <source>
        <dbReference type="ARBA" id="ARBA00006484"/>
    </source>
</evidence>
<comment type="similarity">
    <text evidence="1">Belongs to the short-chain dehydrogenases/reductases (SDR) family.</text>
</comment>
<keyword evidence="2" id="KW-0560">Oxidoreductase</keyword>
<accession>A0A195B630</accession>
<gene>
    <name evidence="3" type="ORF">ALC53_09827</name>
</gene>
<sequence>MITGAVAGLGYKYAEMLLRNGVKSIAVVDLPTSNGQNAIAFIACDVTKANDFEKIFKKIIDTFKELDILIGIFNKFIMLDLIQKGKNGAAWILKDNESPCIMDFPPYFERFLSI</sequence>
<dbReference type="GO" id="GO:0005737">
    <property type="term" value="C:cytoplasm"/>
    <property type="evidence" value="ECO:0007669"/>
    <property type="project" value="TreeGrafter"/>
</dbReference>
<dbReference type="PANTHER" id="PTHR44229">
    <property type="entry name" value="15-HYDROXYPROSTAGLANDIN DEHYDROGENASE [NAD(+)]"/>
    <property type="match status" value="1"/>
</dbReference>
<dbReference type="SUPFAM" id="SSF51735">
    <property type="entry name" value="NAD(P)-binding Rossmann-fold domains"/>
    <property type="match status" value="1"/>
</dbReference>
<keyword evidence="4" id="KW-1185">Reference proteome</keyword>
<dbReference type="InterPro" id="IPR002347">
    <property type="entry name" value="SDR_fam"/>
</dbReference>
<dbReference type="Proteomes" id="UP000078540">
    <property type="component" value="Unassembled WGS sequence"/>
</dbReference>
<dbReference type="GO" id="GO:0016616">
    <property type="term" value="F:oxidoreductase activity, acting on the CH-OH group of donors, NAD or NADP as acceptor"/>
    <property type="evidence" value="ECO:0007669"/>
    <property type="project" value="TreeGrafter"/>
</dbReference>
<dbReference type="AlphaFoldDB" id="A0A195B630"/>
<dbReference type="STRING" id="520822.A0A195B630"/>